<dbReference type="Proteomes" id="UP000607653">
    <property type="component" value="Unassembled WGS sequence"/>
</dbReference>
<protein>
    <submittedName>
        <fullName evidence="1">Uncharacterized protein</fullName>
    </submittedName>
</protein>
<keyword evidence="2" id="KW-1185">Reference proteome</keyword>
<comment type="caution">
    <text evidence="1">The sequence shown here is derived from an EMBL/GenBank/DDBJ whole genome shotgun (WGS) entry which is preliminary data.</text>
</comment>
<evidence type="ECO:0000313" key="1">
    <source>
        <dbReference type="EMBL" id="DAD41441.1"/>
    </source>
</evidence>
<accession>A0A822ZCN7</accession>
<sequence>MHNLEIKASIDLALQTSPKKERNNTPLSLNSKTLTIEAKISYCRTMAPQQTKKSLALVNEDIARDLGKLQASLSR</sequence>
<proteinExistence type="predicted"/>
<gene>
    <name evidence="1" type="ORF">HUJ06_015764</name>
</gene>
<reference evidence="1 2" key="1">
    <citation type="journal article" date="2020" name="Mol. Biol. Evol.">
        <title>Distinct Expression and Methylation Patterns for Genes with Different Fates following a Single Whole-Genome Duplication in Flowering Plants.</title>
        <authorList>
            <person name="Shi T."/>
            <person name="Rahmani R.S."/>
            <person name="Gugger P.F."/>
            <person name="Wang M."/>
            <person name="Li H."/>
            <person name="Zhang Y."/>
            <person name="Li Z."/>
            <person name="Wang Q."/>
            <person name="Van de Peer Y."/>
            <person name="Marchal K."/>
            <person name="Chen J."/>
        </authorList>
    </citation>
    <scope>NUCLEOTIDE SEQUENCE [LARGE SCALE GENOMIC DNA]</scope>
    <source>
        <tissue evidence="1">Leaf</tissue>
    </source>
</reference>
<organism evidence="1 2">
    <name type="scientific">Nelumbo nucifera</name>
    <name type="common">Sacred lotus</name>
    <dbReference type="NCBI Taxonomy" id="4432"/>
    <lineage>
        <taxon>Eukaryota</taxon>
        <taxon>Viridiplantae</taxon>
        <taxon>Streptophyta</taxon>
        <taxon>Embryophyta</taxon>
        <taxon>Tracheophyta</taxon>
        <taxon>Spermatophyta</taxon>
        <taxon>Magnoliopsida</taxon>
        <taxon>Proteales</taxon>
        <taxon>Nelumbonaceae</taxon>
        <taxon>Nelumbo</taxon>
    </lineage>
</organism>
<evidence type="ECO:0000313" key="2">
    <source>
        <dbReference type="Proteomes" id="UP000607653"/>
    </source>
</evidence>
<dbReference type="AlphaFoldDB" id="A0A822ZCN7"/>
<dbReference type="EMBL" id="DUZY01000005">
    <property type="protein sequence ID" value="DAD41441.1"/>
    <property type="molecule type" value="Genomic_DNA"/>
</dbReference>
<name>A0A822ZCN7_NELNU</name>